<organism evidence="14 15">
    <name type="scientific">Bisbaumannia pacifica</name>
    <dbReference type="NCBI Taxonomy" id="77098"/>
    <lineage>
        <taxon>Bacteria</taxon>
        <taxon>Pseudomonadati</taxon>
        <taxon>Pseudomonadota</taxon>
        <taxon>Gammaproteobacteria</taxon>
        <taxon>Oceanospirillales</taxon>
        <taxon>Halomonadaceae</taxon>
        <taxon>Bisbaumannia</taxon>
    </lineage>
</organism>
<evidence type="ECO:0000259" key="11">
    <source>
        <dbReference type="Pfam" id="PF01103"/>
    </source>
</evidence>
<evidence type="ECO:0000259" key="12">
    <source>
        <dbReference type="Pfam" id="PF07244"/>
    </source>
</evidence>
<dbReference type="Pfam" id="PF01103">
    <property type="entry name" value="Omp85"/>
    <property type="match status" value="1"/>
</dbReference>
<dbReference type="Pfam" id="PF07244">
    <property type="entry name" value="POTRA"/>
    <property type="match status" value="1"/>
</dbReference>
<evidence type="ECO:0000313" key="14">
    <source>
        <dbReference type="EMBL" id="GEK46633.1"/>
    </source>
</evidence>
<feature type="domain" description="POTRA" evidence="12">
    <location>
        <begin position="174"/>
        <end position="252"/>
    </location>
</feature>
<protein>
    <recommendedName>
        <fullName evidence="3">Translocation and assembly module subunit TamA</fullName>
    </recommendedName>
    <alternativeName>
        <fullName evidence="9">Autotransporter assembly factor TamA</fullName>
    </alternativeName>
</protein>
<dbReference type="InterPro" id="IPR035243">
    <property type="entry name" value="TamA_POTRA_Dom_1"/>
</dbReference>
<accession>A0A510X5D0</accession>
<name>A0A510X5D0_9GAMM</name>
<dbReference type="AlphaFoldDB" id="A0A510X5D0"/>
<evidence type="ECO:0000256" key="1">
    <source>
        <dbReference type="ARBA" id="ARBA00004442"/>
    </source>
</evidence>
<dbReference type="PANTHER" id="PTHR12815">
    <property type="entry name" value="SORTING AND ASSEMBLY MACHINERY SAMM50 PROTEIN FAMILY MEMBER"/>
    <property type="match status" value="1"/>
</dbReference>
<evidence type="ECO:0000256" key="6">
    <source>
        <dbReference type="ARBA" id="ARBA00022729"/>
    </source>
</evidence>
<proteinExistence type="inferred from homology"/>
<keyword evidence="6" id="KW-0732">Signal</keyword>
<dbReference type="GO" id="GO:0009279">
    <property type="term" value="C:cell outer membrane"/>
    <property type="evidence" value="ECO:0007669"/>
    <property type="project" value="UniProtKB-SubCell"/>
</dbReference>
<dbReference type="OrthoDB" id="9803054at2"/>
<evidence type="ECO:0000256" key="4">
    <source>
        <dbReference type="ARBA" id="ARBA00022452"/>
    </source>
</evidence>
<keyword evidence="8" id="KW-0998">Cell outer membrane</keyword>
<dbReference type="InterPro" id="IPR010827">
    <property type="entry name" value="BamA/TamA_POTRA"/>
</dbReference>
<keyword evidence="7" id="KW-0472">Membrane</keyword>
<evidence type="ECO:0000256" key="10">
    <source>
        <dbReference type="ARBA" id="ARBA00093548"/>
    </source>
</evidence>
<dbReference type="RefSeq" id="WP_146801906.1">
    <property type="nucleotide sequence ID" value="NZ_BJUK01000007.1"/>
</dbReference>
<dbReference type="Gene3D" id="2.40.160.50">
    <property type="entry name" value="membrane protein fhac: a member of the omp85/tpsb transporter family"/>
    <property type="match status" value="1"/>
</dbReference>
<evidence type="ECO:0000256" key="8">
    <source>
        <dbReference type="ARBA" id="ARBA00023237"/>
    </source>
</evidence>
<dbReference type="EMBL" id="BJUK01000007">
    <property type="protein sequence ID" value="GEK46633.1"/>
    <property type="molecule type" value="Genomic_DNA"/>
</dbReference>
<dbReference type="Proteomes" id="UP000321275">
    <property type="component" value="Unassembled WGS sequence"/>
</dbReference>
<evidence type="ECO:0000256" key="5">
    <source>
        <dbReference type="ARBA" id="ARBA00022692"/>
    </source>
</evidence>
<comment type="similarity">
    <text evidence="2">Belongs to the TamA family.</text>
</comment>
<feature type="domain" description="Bacterial surface antigen (D15)" evidence="11">
    <location>
        <begin position="305"/>
        <end position="566"/>
    </location>
</feature>
<dbReference type="InterPro" id="IPR039910">
    <property type="entry name" value="D15-like"/>
</dbReference>
<keyword evidence="5" id="KW-0812">Transmembrane</keyword>
<evidence type="ECO:0000256" key="3">
    <source>
        <dbReference type="ARBA" id="ARBA00015419"/>
    </source>
</evidence>
<feature type="domain" description="TamA POTRA" evidence="13">
    <location>
        <begin position="15"/>
        <end position="84"/>
    </location>
</feature>
<evidence type="ECO:0000259" key="13">
    <source>
        <dbReference type="Pfam" id="PF17243"/>
    </source>
</evidence>
<sequence length="566" mass="64597">MALSLPAPAWALSARIEGIDGEAADNIENYLAPLDGEQYSPARLEAEVRRRAAEALRPFGYYEPEFALTLVGEPVSRVELAVTPGPRVRIGRLALRVRGEAADDPRFDELMASHGLAEGDPLFHAPYDRLRNRLAGLALERGYFEAYFRDRRLEVRPWEQSAHITLTFDSGPRYRFGAIDFRGSHIRLDRLENMLNFASGEPYLAGDLSEYTQRLSQSGWFESITVRPRLPGEEGGATPEGPDEVPVSVELTPADRHQFEVSLGYATDVGPRTRFAWKQPWVNSRGHGLDHDLFLSAPEQRFSGEYRMPLADPLRDSYRLQYGLRHRDQDDTRSLESSVELARQWRFDNAWVQSLYLRSSFEDFTQGGEAERVWLLYPGISWSRTRTRNPRFPTWGDRQRIAFEYSDTAWGSSARFFRTTLDSQWIRMWGENTRLIGRTGLGLIETDDFDKIPPSLRFFTGGDRSVRGYGYESLAPRNDEGRLRGGRQLFTASAEVQRRITGDWWGAAFVDTGDAFDHWWPETLNTGAGLGIRWVSPVGPIRLDIAHPFDDEEDPWRLHFAIGPEF</sequence>
<evidence type="ECO:0000256" key="9">
    <source>
        <dbReference type="ARBA" id="ARBA00033063"/>
    </source>
</evidence>
<keyword evidence="15" id="KW-1185">Reference proteome</keyword>
<dbReference type="GO" id="GO:0097347">
    <property type="term" value="C:TAM protein secretion complex"/>
    <property type="evidence" value="ECO:0007669"/>
    <property type="project" value="TreeGrafter"/>
</dbReference>
<comment type="subcellular location">
    <subcellularLocation>
        <location evidence="1">Cell outer membrane</location>
    </subcellularLocation>
</comment>
<comment type="caution">
    <text evidence="14">The sequence shown here is derived from an EMBL/GenBank/DDBJ whole genome shotgun (WGS) entry which is preliminary data.</text>
</comment>
<dbReference type="InterPro" id="IPR000184">
    <property type="entry name" value="Bac_surfAg_D15"/>
</dbReference>
<keyword evidence="4" id="KW-1134">Transmembrane beta strand</keyword>
<evidence type="ECO:0000256" key="7">
    <source>
        <dbReference type="ARBA" id="ARBA00023136"/>
    </source>
</evidence>
<evidence type="ECO:0000256" key="2">
    <source>
        <dbReference type="ARBA" id="ARBA00010248"/>
    </source>
</evidence>
<evidence type="ECO:0000313" key="15">
    <source>
        <dbReference type="Proteomes" id="UP000321275"/>
    </source>
</evidence>
<dbReference type="GO" id="GO:0009306">
    <property type="term" value="P:protein secretion"/>
    <property type="evidence" value="ECO:0007669"/>
    <property type="project" value="TreeGrafter"/>
</dbReference>
<comment type="subunit">
    <text evidence="10">Interacts with TamB to form the translocation and assembly module (TAM).</text>
</comment>
<dbReference type="PANTHER" id="PTHR12815:SF47">
    <property type="entry name" value="TRANSLOCATION AND ASSEMBLY MODULE SUBUNIT TAMA"/>
    <property type="match status" value="1"/>
</dbReference>
<dbReference type="Pfam" id="PF17243">
    <property type="entry name" value="POTRA_TamA_1"/>
    <property type="match status" value="1"/>
</dbReference>
<gene>
    <name evidence="14" type="ORF">HPA02_09160</name>
</gene>
<reference evidence="14 15" key="1">
    <citation type="submission" date="2019-07" db="EMBL/GenBank/DDBJ databases">
        <title>Whole genome shotgun sequence of Halomonas pacifica NBRC 102220.</title>
        <authorList>
            <person name="Hosoyama A."/>
            <person name="Uohara A."/>
            <person name="Ohji S."/>
            <person name="Ichikawa N."/>
        </authorList>
    </citation>
    <scope>NUCLEOTIDE SEQUENCE [LARGE SCALE GENOMIC DNA]</scope>
    <source>
        <strain evidence="14 15">NBRC 102220</strain>
    </source>
</reference>
<dbReference type="Gene3D" id="3.10.20.310">
    <property type="entry name" value="membrane protein fhac"/>
    <property type="match status" value="3"/>
</dbReference>